<feature type="coiled-coil region" evidence="1">
    <location>
        <begin position="249"/>
        <end position="290"/>
    </location>
</feature>
<evidence type="ECO:0000313" key="4">
    <source>
        <dbReference type="Proteomes" id="UP000565579"/>
    </source>
</evidence>
<sequence length="1414" mass="147107">MSPIADRSVTVVLKGDVKPFVTEMSKAALAASKFRDSLGKPLPVNIDAVSAQAKILQLERDLAKLRDRRDPIRPDVDTAQAQASLAELQRRMADLSSRTIGVDLDAGAAKTEIAAIQRDLEDLNRSSADIEVRVDTTRALGDLRSLEASMTSVSSRSGRVKVDADVGGALAGIAMVGAALASLPAVTTLAVGVGALGGAFTAAGVGAAGFAAVAVPSLGRINEALQQQATAAGSAGGATKSAAQSAAEAASRALQLEQAERRVADAQKAVKQAQEDLTRARKDAKRANEDLAFSVRDAALAEEDAALSVEEAARRLAEVRADDESTDLEIRRAELAHRQAIARLDEQEVRTKRLREDKAEADKKGIEGSAQVRAAQDKLLKSQQDLAEAQKQLTVLQLQQKAATQQTGSAAGAAASKFAELSKAEQALARDVKAFQDSYVKWQRSLQPDVFPVIRSGMDLMRTGMELSTPVIKSSSKAFNGFLKELNSELKTQEWRSFFDDLAATAPGTIDRLGDSAINVGNGLRGVFEALLPYSDDLLDIVVRLTERFESWGENLEGSPEFEEFIAYVQENGPKVAEIFGNLATFAGKIVDVGADLGPGVLDFMVVLSERLAGMDPAQIEAIAKGVGLIFAAAKLGTTIKLGALVLLADVLSKMSPEQIEALAVAIGLTIAAVKGYQAVSGAVGFFQNLSGGIDKAGKSAGGAQGKLSALGGVFGKGGLIAAAVAGTAVAMDQLGDAIYGLNPDLDKLSKGLSDFGKGGAPAGELLDQLGPKMSGLSSAMETFGDSAARLASDNWFNIAGNQVAGFIDSFDIITLDNGKQSIENIDQALATMVANGQGDQAASAFNRLASQAAAAGTPIDKLRELFPEYAATLDGTIPRTGEMASAMSTLKVEVDPTAVAMQALNESLDIYNAKTDTARLTLELKDAFNEAKTAIAEAGGKLDFTSQMTDKQREAVIKARDQFAGYIEKVQAAAKAAGEMAGKTGEAAVKSDEAKEAILRQLPSLGELAGKSGEARERVLKLAEAYGISRSDAEKAMKSAKDFQEVLDKFKNREIYVKLGLKTDEAIAAFERFVQKVGNRSLAVALTAKQEKPARAGGIFKYAAGGLQEFAAGGRSTPPNIASQPTILYGEGADIEAFIPYETKYRDRAIALLAQVANDFGLSLNNQEAARGLSDLRVTIDDSGLVIADGLTGVMGSLQSTMGQTGSLTSSITKVGSTADQLNQSWIAGSDVLQDSISNVATVTADSVEVMSTSVDGLTASVKDLLLGLAAAQTGGKAGSSGKPSSAVKSALDLLAKKAQQITGKAGSKKPSNMIEGDYGSSGTPDWTPGAYSAISYGTPVNASRVSAPQQMPASSYGGGSSNSGSSSAGGGSSTVSKGGSLVQILGDMVVREQADVDRVAASLYSRLGSKGP</sequence>
<feature type="compositionally biased region" description="Polar residues" evidence="2">
    <location>
        <begin position="1345"/>
        <end position="1355"/>
    </location>
</feature>
<dbReference type="Proteomes" id="UP000565579">
    <property type="component" value="Unassembled WGS sequence"/>
</dbReference>
<evidence type="ECO:0000256" key="1">
    <source>
        <dbReference type="SAM" id="Coils"/>
    </source>
</evidence>
<proteinExistence type="predicted"/>
<accession>A0A7X0U5R6</accession>
<organism evidence="3 4">
    <name type="scientific">Nonomuraea rubra</name>
    <dbReference type="NCBI Taxonomy" id="46180"/>
    <lineage>
        <taxon>Bacteria</taxon>
        <taxon>Bacillati</taxon>
        <taxon>Actinomycetota</taxon>
        <taxon>Actinomycetes</taxon>
        <taxon>Streptosporangiales</taxon>
        <taxon>Streptosporangiaceae</taxon>
        <taxon>Nonomuraea</taxon>
    </lineage>
</organism>
<comment type="caution">
    <text evidence="3">The sequence shown here is derived from an EMBL/GenBank/DDBJ whole genome shotgun (WGS) entry which is preliminary data.</text>
</comment>
<feature type="coiled-coil region" evidence="1">
    <location>
        <begin position="330"/>
        <end position="406"/>
    </location>
</feature>
<feature type="region of interest" description="Disordered" evidence="2">
    <location>
        <begin position="1303"/>
        <end position="1324"/>
    </location>
</feature>
<feature type="compositionally biased region" description="Gly residues" evidence="2">
    <location>
        <begin position="1358"/>
        <end position="1374"/>
    </location>
</feature>
<dbReference type="RefSeq" id="WP_185110621.1">
    <property type="nucleotide sequence ID" value="NZ_BAAAXY010000150.1"/>
</dbReference>
<feature type="region of interest" description="Disordered" evidence="2">
    <location>
        <begin position="1345"/>
        <end position="1378"/>
    </location>
</feature>
<evidence type="ECO:0000256" key="2">
    <source>
        <dbReference type="SAM" id="MobiDB-lite"/>
    </source>
</evidence>
<keyword evidence="4" id="KW-1185">Reference proteome</keyword>
<name>A0A7X0U5R6_9ACTN</name>
<reference evidence="3 4" key="1">
    <citation type="submission" date="2020-08" db="EMBL/GenBank/DDBJ databases">
        <title>Sequencing the genomes of 1000 actinobacteria strains.</title>
        <authorList>
            <person name="Klenk H.-P."/>
        </authorList>
    </citation>
    <scope>NUCLEOTIDE SEQUENCE [LARGE SCALE GENOMIC DNA]</scope>
    <source>
        <strain evidence="3 4">DSM 43768</strain>
    </source>
</reference>
<dbReference type="EMBL" id="JACHMI010000001">
    <property type="protein sequence ID" value="MBB6556138.1"/>
    <property type="molecule type" value="Genomic_DNA"/>
</dbReference>
<evidence type="ECO:0000313" key="3">
    <source>
        <dbReference type="EMBL" id="MBB6556138.1"/>
    </source>
</evidence>
<gene>
    <name evidence="3" type="ORF">HD593_010933</name>
</gene>
<feature type="coiled-coil region" evidence="1">
    <location>
        <begin position="48"/>
        <end position="133"/>
    </location>
</feature>
<keyword evidence="1" id="KW-0175">Coiled coil</keyword>
<protein>
    <recommendedName>
        <fullName evidence="5">Tape measure protein</fullName>
    </recommendedName>
</protein>
<evidence type="ECO:0008006" key="5">
    <source>
        <dbReference type="Google" id="ProtNLM"/>
    </source>
</evidence>